<dbReference type="GO" id="GO:0141098">
    <property type="term" value="F:tRNA (cytidine(34)-2'-O)-methyltransferase activity"/>
    <property type="evidence" value="ECO:0007669"/>
    <property type="project" value="RHEA"/>
</dbReference>
<dbReference type="SUPFAM" id="SSF75217">
    <property type="entry name" value="alpha/beta knot"/>
    <property type="match status" value="1"/>
</dbReference>
<evidence type="ECO:0000259" key="7">
    <source>
        <dbReference type="Pfam" id="PF00588"/>
    </source>
</evidence>
<accession>S4XNH8</accession>
<evidence type="ECO:0000256" key="2">
    <source>
        <dbReference type="ARBA" id="ARBA00022603"/>
    </source>
</evidence>
<dbReference type="EMBL" id="CP003969">
    <property type="protein sequence ID" value="AGP32218.1"/>
    <property type="molecule type" value="Genomic_DNA"/>
</dbReference>
<comment type="function">
    <text evidence="6">Could methylate the ribose at the nucleotide 34 wobble position in tRNA.</text>
</comment>
<dbReference type="KEGG" id="scu:SCE1572_10690"/>
<comment type="catalytic activity">
    <reaction evidence="6">
        <text>5-carboxymethylaminomethyluridine(34) in tRNA(Leu) + S-adenosyl-L-methionine = 5-carboxymethylaminomethyl-2'-O-methyluridine(34) in tRNA(Leu) + S-adenosyl-L-homocysteine + H(+)</text>
        <dbReference type="Rhea" id="RHEA:43088"/>
        <dbReference type="Rhea" id="RHEA-COMP:10333"/>
        <dbReference type="Rhea" id="RHEA-COMP:10334"/>
        <dbReference type="ChEBI" id="CHEBI:15378"/>
        <dbReference type="ChEBI" id="CHEBI:57856"/>
        <dbReference type="ChEBI" id="CHEBI:59789"/>
        <dbReference type="ChEBI" id="CHEBI:74508"/>
        <dbReference type="ChEBI" id="CHEBI:74511"/>
        <dbReference type="EC" id="2.1.1.207"/>
    </reaction>
</comment>
<comment type="caution">
    <text evidence="6">Lacks conserved residue(s) required for the propagation of feature annotation.</text>
</comment>
<evidence type="ECO:0000256" key="4">
    <source>
        <dbReference type="ARBA" id="ARBA00022691"/>
    </source>
</evidence>
<dbReference type="GO" id="GO:0003723">
    <property type="term" value="F:RNA binding"/>
    <property type="evidence" value="ECO:0007669"/>
    <property type="project" value="InterPro"/>
</dbReference>
<organism evidence="8 9">
    <name type="scientific">Sorangium cellulosum So0157-2</name>
    <dbReference type="NCBI Taxonomy" id="1254432"/>
    <lineage>
        <taxon>Bacteria</taxon>
        <taxon>Pseudomonadati</taxon>
        <taxon>Myxococcota</taxon>
        <taxon>Polyangia</taxon>
        <taxon>Polyangiales</taxon>
        <taxon>Polyangiaceae</taxon>
        <taxon>Sorangium</taxon>
    </lineage>
</organism>
<dbReference type="STRING" id="1254432.SCE1572_10690"/>
<feature type="binding site" evidence="6">
    <location>
        <position position="186"/>
    </location>
    <ligand>
        <name>S-adenosyl-L-methionine</name>
        <dbReference type="ChEBI" id="CHEBI:59789"/>
    </ligand>
</feature>
<dbReference type="PANTHER" id="PTHR42971">
    <property type="entry name" value="TRNA (CYTIDINE(34)-2'-O)-METHYLTRANSFERASE"/>
    <property type="match status" value="1"/>
</dbReference>
<evidence type="ECO:0000313" key="8">
    <source>
        <dbReference type="EMBL" id="AGP32218.1"/>
    </source>
</evidence>
<dbReference type="PATRIC" id="fig|1254432.3.peg.2393"/>
<keyword evidence="4 6" id="KW-0949">S-adenosyl-L-methionine</keyword>
<sequence>MRAARGPAPGEAAAAAVVSLPARGSLRSGLAARGRVAEREGVLKDGRPRLRAAPLDPPFRIVLVEPEIPQNTGNIARLAAATQSPLHLLGRLGFRIDERSVRRAGLDYWHLVTLEQHLDIAHFRHRHPNARLRLFSAVAQRSYLDADFRPGDALVFGKESVGLDPDLLARMPDDVFGIPTLGPVRSLNLANAVSIVLYEALRQVGALAGAAPG</sequence>
<dbReference type="GO" id="GO:0002130">
    <property type="term" value="P:wobble position ribose methylation"/>
    <property type="evidence" value="ECO:0007669"/>
    <property type="project" value="TreeGrafter"/>
</dbReference>
<evidence type="ECO:0000313" key="9">
    <source>
        <dbReference type="Proteomes" id="UP000014803"/>
    </source>
</evidence>
<keyword evidence="3 6" id="KW-0808">Transferase</keyword>
<dbReference type="HOGENOM" id="CLU_110125_2_1_7"/>
<dbReference type="GO" id="GO:0005737">
    <property type="term" value="C:cytoplasm"/>
    <property type="evidence" value="ECO:0007669"/>
    <property type="project" value="UniProtKB-SubCell"/>
</dbReference>
<comment type="catalytic activity">
    <reaction evidence="6">
        <text>cytidine(34) in tRNA + S-adenosyl-L-methionine = 2'-O-methylcytidine(34) in tRNA + S-adenosyl-L-homocysteine + H(+)</text>
        <dbReference type="Rhea" id="RHEA:43084"/>
        <dbReference type="Rhea" id="RHEA-COMP:10331"/>
        <dbReference type="Rhea" id="RHEA-COMP:10332"/>
        <dbReference type="ChEBI" id="CHEBI:15378"/>
        <dbReference type="ChEBI" id="CHEBI:57856"/>
        <dbReference type="ChEBI" id="CHEBI:59789"/>
        <dbReference type="ChEBI" id="CHEBI:74495"/>
        <dbReference type="ChEBI" id="CHEBI:82748"/>
        <dbReference type="EC" id="2.1.1.207"/>
    </reaction>
</comment>
<dbReference type="Gene3D" id="3.40.1280.10">
    <property type="match status" value="1"/>
</dbReference>
<dbReference type="InterPro" id="IPR029028">
    <property type="entry name" value="Alpha/beta_knot_MTases"/>
</dbReference>
<evidence type="ECO:0000256" key="1">
    <source>
        <dbReference type="ARBA" id="ARBA00022490"/>
    </source>
</evidence>
<dbReference type="eggNOG" id="COG0219">
    <property type="taxonomic scope" value="Bacteria"/>
</dbReference>
<dbReference type="Pfam" id="PF00588">
    <property type="entry name" value="SpoU_methylase"/>
    <property type="match status" value="1"/>
</dbReference>
<reference evidence="8 9" key="1">
    <citation type="journal article" date="2013" name="Sci. Rep.">
        <title>Extraordinary expansion of a Sorangium cellulosum genome from an alkaline milieu.</title>
        <authorList>
            <person name="Han K."/>
            <person name="Li Z.F."/>
            <person name="Peng R."/>
            <person name="Zhu L.P."/>
            <person name="Zhou T."/>
            <person name="Wang L.G."/>
            <person name="Li S.G."/>
            <person name="Zhang X.B."/>
            <person name="Hu W."/>
            <person name="Wu Z.H."/>
            <person name="Qin N."/>
            <person name="Li Y.Z."/>
        </authorList>
    </citation>
    <scope>NUCLEOTIDE SEQUENCE [LARGE SCALE GENOMIC DNA]</scope>
    <source>
        <strain evidence="8 9">So0157-2</strain>
    </source>
</reference>
<name>S4XNH8_SORCE</name>
<comment type="similarity">
    <text evidence="6">Belongs to the class IV-like SAM-binding methyltransferase superfamily. RNA methyltransferase TrmH family. TrmL subfamily.</text>
</comment>
<dbReference type="InterPro" id="IPR016914">
    <property type="entry name" value="TrmL"/>
</dbReference>
<comment type="subcellular location">
    <subcellularLocation>
        <location evidence="6">Cytoplasm</location>
    </subcellularLocation>
</comment>
<evidence type="ECO:0000256" key="3">
    <source>
        <dbReference type="ARBA" id="ARBA00022679"/>
    </source>
</evidence>
<keyword evidence="1 6" id="KW-0963">Cytoplasm</keyword>
<dbReference type="GO" id="GO:0141102">
    <property type="term" value="F:tRNA (5-carboxymethylaminomethyluridine(34)-2'-O)-methyltransferase activity"/>
    <property type="evidence" value="ECO:0007669"/>
    <property type="project" value="RHEA"/>
</dbReference>
<dbReference type="EC" id="2.1.1.207" evidence="6"/>
<keyword evidence="5 6" id="KW-0819">tRNA processing</keyword>
<feature type="binding site" evidence="6">
    <location>
        <position position="157"/>
    </location>
    <ligand>
        <name>S-adenosyl-L-methionine</name>
        <dbReference type="ChEBI" id="CHEBI:59789"/>
    </ligand>
</feature>
<proteinExistence type="inferred from homology"/>
<dbReference type="AlphaFoldDB" id="S4XNH8"/>
<dbReference type="HAMAP" id="MF_01885">
    <property type="entry name" value="tRNA_methyltr_TrmL"/>
    <property type="match status" value="1"/>
</dbReference>
<dbReference type="InterPro" id="IPR029026">
    <property type="entry name" value="tRNA_m1G_MTases_N"/>
</dbReference>
<feature type="domain" description="tRNA/rRNA methyltransferase SpoU type" evidence="7">
    <location>
        <begin position="59"/>
        <end position="198"/>
    </location>
</feature>
<gene>
    <name evidence="8" type="ORF">SCE1572_10690</name>
</gene>
<feature type="binding site" evidence="6">
    <location>
        <position position="178"/>
    </location>
    <ligand>
        <name>S-adenosyl-L-methionine</name>
        <dbReference type="ChEBI" id="CHEBI:59789"/>
    </ligand>
</feature>
<evidence type="ECO:0000256" key="5">
    <source>
        <dbReference type="ARBA" id="ARBA00022694"/>
    </source>
</evidence>
<keyword evidence="2 6" id="KW-0489">Methyltransferase</keyword>
<dbReference type="PANTHER" id="PTHR42971:SF1">
    <property type="entry name" value="TRNA (CYTIDINE(34)-2'-O)-METHYLTRANSFERASE"/>
    <property type="match status" value="1"/>
</dbReference>
<dbReference type="Proteomes" id="UP000014803">
    <property type="component" value="Chromosome"/>
</dbReference>
<protein>
    <recommendedName>
        <fullName evidence="6">Putative tRNA (cytidine(34)-2'-O)-methyltransferase</fullName>
        <ecNumber evidence="6">2.1.1.207</ecNumber>
    </recommendedName>
    <alternativeName>
        <fullName evidence="6">tRNA (cytidine/uridine-2'-O-)-methyltransferase</fullName>
    </alternativeName>
</protein>
<dbReference type="CDD" id="cd18094">
    <property type="entry name" value="SpoU-like_TrmL"/>
    <property type="match status" value="1"/>
</dbReference>
<evidence type="ECO:0000256" key="6">
    <source>
        <dbReference type="HAMAP-Rule" id="MF_01885"/>
    </source>
</evidence>
<dbReference type="InterPro" id="IPR001537">
    <property type="entry name" value="SpoU_MeTrfase"/>
</dbReference>